<evidence type="ECO:0000313" key="5">
    <source>
        <dbReference type="Proteomes" id="UP001079657"/>
    </source>
</evidence>
<dbReference type="InterPro" id="IPR029062">
    <property type="entry name" value="Class_I_gatase-like"/>
</dbReference>
<proteinExistence type="predicted"/>
<dbReference type="Pfam" id="PF07090">
    <property type="entry name" value="GATase1_like"/>
    <property type="match status" value="1"/>
</dbReference>
<dbReference type="SUPFAM" id="SSF52317">
    <property type="entry name" value="Class I glutamine amidotransferase-like"/>
    <property type="match status" value="1"/>
</dbReference>
<accession>A0ABT4CU74</accession>
<evidence type="ECO:0000256" key="2">
    <source>
        <dbReference type="SAM" id="Phobius"/>
    </source>
</evidence>
<dbReference type="InterPro" id="IPR002035">
    <property type="entry name" value="VWF_A"/>
</dbReference>
<reference evidence="4" key="1">
    <citation type="submission" date="2022-12" db="EMBL/GenBank/DDBJ databases">
        <authorList>
            <person name="Wang J."/>
        </authorList>
    </citation>
    <scope>NUCLEOTIDE SEQUENCE</scope>
    <source>
        <strain evidence="4">HY-42-06</strain>
    </source>
</reference>
<dbReference type="Proteomes" id="UP001079657">
    <property type="component" value="Unassembled WGS sequence"/>
</dbReference>
<gene>
    <name evidence="4" type="ORF">OXH55_13185</name>
</gene>
<feature type="transmembrane region" description="Helical" evidence="2">
    <location>
        <begin position="37"/>
        <end position="60"/>
    </location>
</feature>
<organism evidence="4 5">
    <name type="scientific">Clostridium ganghwense</name>
    <dbReference type="NCBI Taxonomy" id="312089"/>
    <lineage>
        <taxon>Bacteria</taxon>
        <taxon>Bacillati</taxon>
        <taxon>Bacillota</taxon>
        <taxon>Clostridia</taxon>
        <taxon>Eubacteriales</taxon>
        <taxon>Clostridiaceae</taxon>
        <taxon>Clostridium</taxon>
    </lineage>
</organism>
<dbReference type="RefSeq" id="WP_268050451.1">
    <property type="nucleotide sequence ID" value="NZ_JAPQES010000004.1"/>
</dbReference>
<dbReference type="Pfam" id="PF00092">
    <property type="entry name" value="VWA"/>
    <property type="match status" value="1"/>
</dbReference>
<keyword evidence="5" id="KW-1185">Reference proteome</keyword>
<dbReference type="InterPro" id="IPR036465">
    <property type="entry name" value="vWFA_dom_sf"/>
</dbReference>
<dbReference type="SMART" id="SM00327">
    <property type="entry name" value="VWA"/>
    <property type="match status" value="2"/>
</dbReference>
<dbReference type="SUPFAM" id="SSF53300">
    <property type="entry name" value="vWA-like"/>
    <property type="match status" value="2"/>
</dbReference>
<dbReference type="InterPro" id="IPR010768">
    <property type="entry name" value="GATase1-like"/>
</dbReference>
<protein>
    <submittedName>
        <fullName evidence="4">VWA domain-containing protein</fullName>
    </submittedName>
</protein>
<keyword evidence="2" id="KW-0472">Membrane</keyword>
<feature type="domain" description="VWFA" evidence="3">
    <location>
        <begin position="66"/>
        <end position="256"/>
    </location>
</feature>
<sequence>MKLEVLHPLILIFIPLVVIYVVYMSKYIKTNKLRKKLIVVLRSIILTLMILSLSGISMVWKAQNTTTIFLADTSHSMNQNKDKVESFIKSAVSKKSANDLVGVVSFGEDAVVDSFVSPKNSFAKLEAQANGTYTNIENALTTSLSLMGENTKKRIVLVSDGEENEGKSEKLVPSLKEQGIDFKVYKIKKTLGEDVQVEDISVPQTLRIGQKFNVGVNIKSNVNTSAKIVLFSDTQKKVEQKVQLNKGNNRFVFRDIAENGGFKTYKVIVDADKDSESKNNESSTFTNVKDKPRILVITDKQGEASEIVKMLKASNMDYDIVAAVGAPTTIKSLSKYKSIIMCNVSAENLNDEFLNILESYVKDLGGGLIAVGGNNSYALGGYFKTPLEKVLPVYMDMRGKKEMPDMALNLVIDRSGSMDGAKIDLAKEAAARSLDALREKDEIGVLTFDDSQYWVVERQKAADKKKIRNDIGTIRSGGGTSILPALEEAYQSIKQSNAKIKHIILLTDGQGERNGFDELIDRMNKDNITVSTVSVGQDSDRLLLENIAKRAKGRFYYTDEGTNIPRIFAKEAFMASRTYLNNKEFTPIIQSSHTILQGAGENGLPSLLGYIGASPKNTAKVILKSDEEDPILTVWRYGLGKTVAWNSDMNGKWSANYIGWNKNITLWQNMINWTIENYDDDNVMLEASIKDGKGEIHLTNKNSSEVLNTEAEIITPSMKKLKVNLNPSSPGEYSGEFNLKETGVYIIKAKQLKNGEMVSAAMTGANLPYSPEYKMYNENNSLDLLLKESGGIYISTPDEVFKGKIEDVLGKRYLTEILLIIALILFVLDIALRRLNLPFERIEEKLSKIKKYHVKDKKKIVKSDDKKVKVHENNDINKHHTDESKVNKKVREKGKEQSQKEMLDTTALLKNKKK</sequence>
<keyword evidence="2" id="KW-1133">Transmembrane helix</keyword>
<dbReference type="Gene3D" id="3.40.50.880">
    <property type="match status" value="1"/>
</dbReference>
<dbReference type="EMBL" id="JAPQES010000004">
    <property type="protein sequence ID" value="MCY6371596.1"/>
    <property type="molecule type" value="Genomic_DNA"/>
</dbReference>
<feature type="transmembrane region" description="Helical" evidence="2">
    <location>
        <begin position="6"/>
        <end position="25"/>
    </location>
</feature>
<evidence type="ECO:0000256" key="1">
    <source>
        <dbReference type="SAM" id="MobiDB-lite"/>
    </source>
</evidence>
<dbReference type="CDD" id="cd00198">
    <property type="entry name" value="vWFA"/>
    <property type="match status" value="1"/>
</dbReference>
<comment type="caution">
    <text evidence="4">The sequence shown here is derived from an EMBL/GenBank/DDBJ whole genome shotgun (WGS) entry which is preliminary data.</text>
</comment>
<feature type="compositionally biased region" description="Basic and acidic residues" evidence="1">
    <location>
        <begin position="893"/>
        <end position="903"/>
    </location>
</feature>
<dbReference type="PROSITE" id="PS50234">
    <property type="entry name" value="VWFA"/>
    <property type="match status" value="2"/>
</dbReference>
<feature type="transmembrane region" description="Helical" evidence="2">
    <location>
        <begin position="813"/>
        <end position="832"/>
    </location>
</feature>
<evidence type="ECO:0000259" key="3">
    <source>
        <dbReference type="PROSITE" id="PS50234"/>
    </source>
</evidence>
<feature type="domain" description="VWFA" evidence="3">
    <location>
        <begin position="407"/>
        <end position="572"/>
    </location>
</feature>
<feature type="region of interest" description="Disordered" evidence="1">
    <location>
        <begin position="870"/>
        <end position="914"/>
    </location>
</feature>
<dbReference type="Gene3D" id="3.40.50.410">
    <property type="entry name" value="von Willebrand factor, type A domain"/>
    <property type="match status" value="2"/>
</dbReference>
<feature type="compositionally biased region" description="Basic and acidic residues" evidence="1">
    <location>
        <begin position="870"/>
        <end position="886"/>
    </location>
</feature>
<dbReference type="PANTHER" id="PTHR37947">
    <property type="entry name" value="BLL2462 PROTEIN"/>
    <property type="match status" value="1"/>
</dbReference>
<keyword evidence="2" id="KW-0812">Transmembrane</keyword>
<dbReference type="Pfam" id="PF13519">
    <property type="entry name" value="VWA_2"/>
    <property type="match status" value="1"/>
</dbReference>
<dbReference type="PANTHER" id="PTHR37947:SF2">
    <property type="entry name" value="VON WILLEBRAND FACTOR TYPE A"/>
    <property type="match status" value="1"/>
</dbReference>
<evidence type="ECO:0000313" key="4">
    <source>
        <dbReference type="EMBL" id="MCY6371596.1"/>
    </source>
</evidence>
<name>A0ABT4CU74_9CLOT</name>